<accession>A0A397T4E4</accession>
<dbReference type="AlphaFoldDB" id="A0A397T4E4"/>
<feature type="region of interest" description="Disordered" evidence="1">
    <location>
        <begin position="15"/>
        <end position="75"/>
    </location>
</feature>
<dbReference type="OrthoDB" id="2486351at2759"/>
<protein>
    <submittedName>
        <fullName evidence="2">Uncharacterized protein</fullName>
    </submittedName>
</protein>
<organism evidence="2 3">
    <name type="scientific">Glomus cerebriforme</name>
    <dbReference type="NCBI Taxonomy" id="658196"/>
    <lineage>
        <taxon>Eukaryota</taxon>
        <taxon>Fungi</taxon>
        <taxon>Fungi incertae sedis</taxon>
        <taxon>Mucoromycota</taxon>
        <taxon>Glomeromycotina</taxon>
        <taxon>Glomeromycetes</taxon>
        <taxon>Glomerales</taxon>
        <taxon>Glomeraceae</taxon>
        <taxon>Glomus</taxon>
    </lineage>
</organism>
<evidence type="ECO:0000256" key="1">
    <source>
        <dbReference type="SAM" id="MobiDB-lite"/>
    </source>
</evidence>
<keyword evidence="3" id="KW-1185">Reference proteome</keyword>
<comment type="caution">
    <text evidence="2">The sequence shown here is derived from an EMBL/GenBank/DDBJ whole genome shotgun (WGS) entry which is preliminary data.</text>
</comment>
<reference evidence="2 3" key="1">
    <citation type="submission" date="2018-06" db="EMBL/GenBank/DDBJ databases">
        <title>Comparative genomics reveals the genomic features of Rhizophagus irregularis, R. cerebriforme, R. diaphanum and Gigaspora rosea, and their symbiotic lifestyle signature.</title>
        <authorList>
            <person name="Morin E."/>
            <person name="San Clemente H."/>
            <person name="Chen E.C.H."/>
            <person name="De La Providencia I."/>
            <person name="Hainaut M."/>
            <person name="Kuo A."/>
            <person name="Kohler A."/>
            <person name="Murat C."/>
            <person name="Tang N."/>
            <person name="Roy S."/>
            <person name="Loubradou J."/>
            <person name="Henrissat B."/>
            <person name="Grigoriev I.V."/>
            <person name="Corradi N."/>
            <person name="Roux C."/>
            <person name="Martin F.M."/>
        </authorList>
    </citation>
    <scope>NUCLEOTIDE SEQUENCE [LARGE SCALE GENOMIC DNA]</scope>
    <source>
        <strain evidence="2 3">DAOM 227022</strain>
    </source>
</reference>
<evidence type="ECO:0000313" key="3">
    <source>
        <dbReference type="Proteomes" id="UP000265703"/>
    </source>
</evidence>
<feature type="compositionally biased region" description="Basic and acidic residues" evidence="1">
    <location>
        <begin position="19"/>
        <end position="30"/>
    </location>
</feature>
<proteinExistence type="predicted"/>
<dbReference type="Proteomes" id="UP000265703">
    <property type="component" value="Unassembled WGS sequence"/>
</dbReference>
<sequence length="102" mass="11838">MPYKCWEAKFSEVSNQKYHKSDEEHNDESSSRNTEVTKGARGLVHARGLRRSKHIVDRSHKTYAKEDEEEEEVLNFSHQSTTTILQLSSTQQLSSQQSAYHQ</sequence>
<gene>
    <name evidence="2" type="ORF">C1645_823985</name>
</gene>
<feature type="compositionally biased region" description="Basic and acidic residues" evidence="1">
    <location>
        <begin position="54"/>
        <end position="65"/>
    </location>
</feature>
<evidence type="ECO:0000313" key="2">
    <source>
        <dbReference type="EMBL" id="RIA90011.1"/>
    </source>
</evidence>
<name>A0A397T4E4_9GLOM</name>
<dbReference type="EMBL" id="QKYT01000196">
    <property type="protein sequence ID" value="RIA90011.1"/>
    <property type="molecule type" value="Genomic_DNA"/>
</dbReference>